<comment type="caution">
    <text evidence="2">The sequence shown here is derived from an EMBL/GenBank/DDBJ whole genome shotgun (WGS) entry which is preliminary data.</text>
</comment>
<dbReference type="Proteomes" id="UP000636709">
    <property type="component" value="Unassembled WGS sequence"/>
</dbReference>
<organism evidence="2 3">
    <name type="scientific">Digitaria exilis</name>
    <dbReference type="NCBI Taxonomy" id="1010633"/>
    <lineage>
        <taxon>Eukaryota</taxon>
        <taxon>Viridiplantae</taxon>
        <taxon>Streptophyta</taxon>
        <taxon>Embryophyta</taxon>
        <taxon>Tracheophyta</taxon>
        <taxon>Spermatophyta</taxon>
        <taxon>Magnoliopsida</taxon>
        <taxon>Liliopsida</taxon>
        <taxon>Poales</taxon>
        <taxon>Poaceae</taxon>
        <taxon>PACMAD clade</taxon>
        <taxon>Panicoideae</taxon>
        <taxon>Panicodae</taxon>
        <taxon>Paniceae</taxon>
        <taxon>Anthephorinae</taxon>
        <taxon>Digitaria</taxon>
    </lineage>
</organism>
<feature type="region of interest" description="Disordered" evidence="1">
    <location>
        <begin position="141"/>
        <end position="186"/>
    </location>
</feature>
<feature type="compositionally biased region" description="Basic residues" evidence="1">
    <location>
        <begin position="166"/>
        <end position="183"/>
    </location>
</feature>
<gene>
    <name evidence="2" type="ORF">HU200_059213</name>
</gene>
<feature type="compositionally biased region" description="Low complexity" evidence="1">
    <location>
        <begin position="153"/>
        <end position="163"/>
    </location>
</feature>
<accession>A0A835DYR6</accession>
<dbReference type="OrthoDB" id="691359at2759"/>
<evidence type="ECO:0000313" key="2">
    <source>
        <dbReference type="EMBL" id="KAF8658731.1"/>
    </source>
</evidence>
<keyword evidence="3" id="KW-1185">Reference proteome</keyword>
<evidence type="ECO:0000313" key="3">
    <source>
        <dbReference type="Proteomes" id="UP000636709"/>
    </source>
</evidence>
<feature type="region of interest" description="Disordered" evidence="1">
    <location>
        <begin position="1"/>
        <end position="41"/>
    </location>
</feature>
<protein>
    <submittedName>
        <fullName evidence="2">Uncharacterized protein</fullName>
    </submittedName>
</protein>
<evidence type="ECO:0000256" key="1">
    <source>
        <dbReference type="SAM" id="MobiDB-lite"/>
    </source>
</evidence>
<proteinExistence type="predicted"/>
<name>A0A835DYR6_9POAL</name>
<dbReference type="AlphaFoldDB" id="A0A835DYR6"/>
<reference evidence="2" key="1">
    <citation type="submission" date="2020-07" db="EMBL/GenBank/DDBJ databases">
        <title>Genome sequence and genetic diversity analysis of an under-domesticated orphan crop, white fonio (Digitaria exilis).</title>
        <authorList>
            <person name="Bennetzen J.L."/>
            <person name="Chen S."/>
            <person name="Ma X."/>
            <person name="Wang X."/>
            <person name="Yssel A.E.J."/>
            <person name="Chaluvadi S.R."/>
            <person name="Johnson M."/>
            <person name="Gangashetty P."/>
            <person name="Hamidou F."/>
            <person name="Sanogo M.D."/>
            <person name="Zwaenepoel A."/>
            <person name="Wallace J."/>
            <person name="Van De Peer Y."/>
            <person name="Van Deynze A."/>
        </authorList>
    </citation>
    <scope>NUCLEOTIDE SEQUENCE</scope>
    <source>
        <tissue evidence="2">Leaves</tissue>
    </source>
</reference>
<sequence>MRARAREQNAPQAGAGGFKSTPASSSSPIAFSVKPSKKRYRPSIREAINRSSMTKQSSAAGAAAVVVGEPVVEEKAAVGVHGVEATTTEQQGKAIISMAKRAVEEEAAKAKIRGAAAAGELSLKRSFESFLEGRRKKATSYAASCRRRRRLESSSTSSSSSSSNYKLKRTCARARQPRGRQHTPRLSLRLASPSLHPFFILSQASLYLFISEIQFREEESTKSDAAAAAAGVGEPVVEEKAAVGVHGVEATTTEQQGKAIISMAKRAVEEEAAKAKSRGDGAAAAGEPSLKRSLECFLEGRKKKSTSSAAKPLHLLFLIVI</sequence>
<dbReference type="EMBL" id="JACEFO010002479">
    <property type="protein sequence ID" value="KAF8658731.1"/>
    <property type="molecule type" value="Genomic_DNA"/>
</dbReference>